<protein>
    <submittedName>
        <fullName evidence="1">Uncharacterized protein</fullName>
    </submittedName>
</protein>
<name>T2I7R8_CROWT</name>
<comment type="caution">
    <text evidence="1">The sequence shown here is derived from an EMBL/GenBank/DDBJ whole genome shotgun (WGS) entry which is preliminary data.</text>
</comment>
<accession>T2I7R8</accession>
<dbReference type="AlphaFoldDB" id="T2I7R8"/>
<organism evidence="1 2">
    <name type="scientific">Crocosphaera watsonii WH 8502</name>
    <dbReference type="NCBI Taxonomy" id="423474"/>
    <lineage>
        <taxon>Bacteria</taxon>
        <taxon>Bacillati</taxon>
        <taxon>Cyanobacteriota</taxon>
        <taxon>Cyanophyceae</taxon>
        <taxon>Oscillatoriophycideae</taxon>
        <taxon>Chroococcales</taxon>
        <taxon>Aphanothecaceae</taxon>
        <taxon>Crocosphaera</taxon>
    </lineage>
</organism>
<reference evidence="1 2" key="1">
    <citation type="submission" date="2013-01" db="EMBL/GenBank/DDBJ databases">
        <authorList>
            <person name="Bench S."/>
        </authorList>
    </citation>
    <scope>NUCLEOTIDE SEQUENCE [LARGE SCALE GENOMIC DNA]</scope>
    <source>
        <strain evidence="1 2">WH 8502</strain>
    </source>
</reference>
<evidence type="ECO:0000313" key="2">
    <source>
        <dbReference type="Proteomes" id="UP000018348"/>
    </source>
</evidence>
<dbReference type="EMBL" id="CAQK01000052">
    <property type="protein sequence ID" value="CCQ49013.1"/>
    <property type="molecule type" value="Genomic_DNA"/>
</dbReference>
<sequence length="72" mass="8078">MFDIQSLNIDRLINFKIMVSSLENTQNKSQKTTNQQVLETSSNSDPILCPHCKRTASNGIKCKGICIADNDY</sequence>
<gene>
    <name evidence="1" type="ORF">CWATWH8502_1412</name>
</gene>
<dbReference type="Proteomes" id="UP000018348">
    <property type="component" value="Unassembled WGS sequence"/>
</dbReference>
<proteinExistence type="predicted"/>
<reference evidence="1 2" key="2">
    <citation type="submission" date="2013-09" db="EMBL/GenBank/DDBJ databases">
        <title>Whole genome comparison of six Crocosphaera watsonii strains with differing phenotypes.</title>
        <authorList>
            <person name="Bench S.R."/>
            <person name="Heller P."/>
            <person name="Frank I."/>
            <person name="Arciniega M."/>
            <person name="Shilova I.N."/>
            <person name="Zehr J.P."/>
        </authorList>
    </citation>
    <scope>NUCLEOTIDE SEQUENCE [LARGE SCALE GENOMIC DNA]</scope>
    <source>
        <strain evidence="1 2">WH 8502</strain>
    </source>
</reference>
<evidence type="ECO:0000313" key="1">
    <source>
        <dbReference type="EMBL" id="CCQ49013.1"/>
    </source>
</evidence>